<gene>
    <name evidence="3" type="ORF">CRE_03322</name>
</gene>
<evidence type="ECO:0000256" key="2">
    <source>
        <dbReference type="SAM" id="MobiDB-lite"/>
    </source>
</evidence>
<evidence type="ECO:0000313" key="3">
    <source>
        <dbReference type="EMBL" id="EFP12141.1"/>
    </source>
</evidence>
<feature type="coiled-coil region" evidence="1">
    <location>
        <begin position="230"/>
        <end position="315"/>
    </location>
</feature>
<sequence>MSSDDEEYFAMLLREQAARNDAQKSSTSQAETKKEQTETTDSQLSNSIKSLLETVEEVRSDLIELENKHGDAATVLFSQIIEKLGSLWNTAFSLDKKYKNTEHWKLVQEVFQRVSSVKLVLHDLLKPGSSLYCPEITKGLHEIYELRMLLSQHSGTSDTSRSPESTRYLAVFQKAPEIFSSVIPIDSSRKPDEIRSIPFEYRGHSRQSYDSSRGLDEIFFEPQVARINLNQDLDDQVSNLKNEVNNLLVDCTAAEDTMKSCLTTISQNSRKLDEMENKVSSMNDKQKTATQEAIMSELSHQIRTARLKQNELKNQLASPGFDHREVFGSSIYSRRQELIVHQPTIHSLSVLHAVLEIHCDNAIAICKREYKLAKVRDQNQNEGELGASILHHFLRIEANVLKFQRITAMRWIGKGILEKKEQKTRIISDRVVQFHRGGLLTDLNKICTELKTLRDELNNKLSLRRMSFLYFSFENHNQELLLSGSAYSICDIEELLGIPDFVLDVLMDLEDNPNTLSDSLYRPRIDNFLEVFNRMYFESFK</sequence>
<evidence type="ECO:0000256" key="1">
    <source>
        <dbReference type="SAM" id="Coils"/>
    </source>
</evidence>
<dbReference type="EMBL" id="DS268497">
    <property type="protein sequence ID" value="EFP12141.1"/>
    <property type="molecule type" value="Genomic_DNA"/>
</dbReference>
<organism evidence="4">
    <name type="scientific">Caenorhabditis remanei</name>
    <name type="common">Caenorhabditis vulgaris</name>
    <dbReference type="NCBI Taxonomy" id="31234"/>
    <lineage>
        <taxon>Eukaryota</taxon>
        <taxon>Metazoa</taxon>
        <taxon>Ecdysozoa</taxon>
        <taxon>Nematoda</taxon>
        <taxon>Chromadorea</taxon>
        <taxon>Rhabditida</taxon>
        <taxon>Rhabditina</taxon>
        <taxon>Rhabditomorpha</taxon>
        <taxon>Rhabditoidea</taxon>
        <taxon>Rhabditidae</taxon>
        <taxon>Peloderinae</taxon>
        <taxon>Caenorhabditis</taxon>
    </lineage>
</organism>
<dbReference type="Proteomes" id="UP000008281">
    <property type="component" value="Unassembled WGS sequence"/>
</dbReference>
<dbReference type="HOGENOM" id="CLU_503666_0_0_1"/>
<protein>
    <submittedName>
        <fullName evidence="3">Uncharacterized protein</fullName>
    </submittedName>
</protein>
<keyword evidence="1" id="KW-0175">Coiled coil</keyword>
<reference evidence="3" key="1">
    <citation type="submission" date="2007-07" db="EMBL/GenBank/DDBJ databases">
        <title>PCAP assembly of the Caenorhabditis remanei genome.</title>
        <authorList>
            <consortium name="The Caenorhabditis remanei Sequencing Consortium"/>
            <person name="Wilson R.K."/>
        </authorList>
    </citation>
    <scope>NUCLEOTIDE SEQUENCE [LARGE SCALE GENOMIC DNA]</scope>
    <source>
        <strain evidence="3">PB4641</strain>
    </source>
</reference>
<evidence type="ECO:0000313" key="4">
    <source>
        <dbReference type="Proteomes" id="UP000008281"/>
    </source>
</evidence>
<accession>E3MYL2</accession>
<feature type="region of interest" description="Disordered" evidence="2">
    <location>
        <begin position="18"/>
        <end position="45"/>
    </location>
</feature>
<dbReference type="AlphaFoldDB" id="E3MYL2"/>
<name>E3MYL2_CAERE</name>
<dbReference type="InParanoid" id="E3MYL2"/>
<keyword evidence="4" id="KW-1185">Reference proteome</keyword>
<proteinExistence type="predicted"/>